<dbReference type="InterPro" id="IPR011880">
    <property type="entry name" value="PA_CoA_ligase"/>
</dbReference>
<proteinExistence type="predicted"/>
<dbReference type="InterPro" id="IPR042099">
    <property type="entry name" value="ANL_N_sf"/>
</dbReference>
<dbReference type="GO" id="GO:0010124">
    <property type="term" value="P:phenylacetate catabolic process"/>
    <property type="evidence" value="ECO:0007669"/>
    <property type="project" value="InterPro"/>
</dbReference>
<dbReference type="PANTHER" id="PTHR43845">
    <property type="entry name" value="BLR5969 PROTEIN"/>
    <property type="match status" value="1"/>
</dbReference>
<keyword evidence="3" id="KW-0436">Ligase</keyword>
<evidence type="ECO:0000259" key="1">
    <source>
        <dbReference type="Pfam" id="PF00501"/>
    </source>
</evidence>
<reference evidence="3 4" key="1">
    <citation type="submission" date="2017-04" db="EMBL/GenBank/DDBJ databases">
        <title>Novel microbial lineages endemic to geothermal iron-oxide mats fill important gaps in the evolutionary history of Archaea.</title>
        <authorList>
            <person name="Jay Z.J."/>
            <person name="Beam J.P."/>
            <person name="Dlakic M."/>
            <person name="Rusch D.B."/>
            <person name="Kozubal M.A."/>
            <person name="Inskeep W.P."/>
        </authorList>
    </citation>
    <scope>NUCLEOTIDE SEQUENCE [LARGE SCALE GENOMIC DNA]</scope>
    <source>
        <strain evidence="3">BE_D</strain>
    </source>
</reference>
<evidence type="ECO:0000259" key="2">
    <source>
        <dbReference type="Pfam" id="PF14535"/>
    </source>
</evidence>
<feature type="domain" description="AMP-dependent synthetase/ligase" evidence="1">
    <location>
        <begin position="89"/>
        <end position="299"/>
    </location>
</feature>
<accession>A0A2R6AFH0</accession>
<gene>
    <name evidence="3" type="ORF">B9Q02_07730</name>
</gene>
<dbReference type="EMBL" id="NEXD01000047">
    <property type="protein sequence ID" value="PSN85083.1"/>
    <property type="molecule type" value="Genomic_DNA"/>
</dbReference>
<protein>
    <submittedName>
        <fullName evidence="3">Phenylacetate--CoA ligase</fullName>
    </submittedName>
</protein>
<dbReference type="CDD" id="cd05913">
    <property type="entry name" value="PaaK"/>
    <property type="match status" value="1"/>
</dbReference>
<feature type="domain" description="AMP-dependent ligase C-terminal" evidence="2">
    <location>
        <begin position="347"/>
        <end position="430"/>
    </location>
</feature>
<dbReference type="InterPro" id="IPR028154">
    <property type="entry name" value="AMP-dep_Lig_C"/>
</dbReference>
<evidence type="ECO:0000313" key="3">
    <source>
        <dbReference type="EMBL" id="PSN85083.1"/>
    </source>
</evidence>
<dbReference type="Gene3D" id="3.40.50.12780">
    <property type="entry name" value="N-terminal domain of ligase-like"/>
    <property type="match status" value="1"/>
</dbReference>
<dbReference type="Proteomes" id="UP000240569">
    <property type="component" value="Unassembled WGS sequence"/>
</dbReference>
<dbReference type="Gene3D" id="3.30.300.30">
    <property type="match status" value="1"/>
</dbReference>
<dbReference type="SUPFAM" id="SSF56801">
    <property type="entry name" value="Acetyl-CoA synthetase-like"/>
    <property type="match status" value="1"/>
</dbReference>
<dbReference type="GO" id="GO:0047475">
    <property type="term" value="F:phenylacetate-CoA ligase activity"/>
    <property type="evidence" value="ECO:0007669"/>
    <property type="project" value="InterPro"/>
</dbReference>
<dbReference type="InterPro" id="IPR045851">
    <property type="entry name" value="AMP-bd_C_sf"/>
</dbReference>
<dbReference type="PANTHER" id="PTHR43845:SF1">
    <property type="entry name" value="BLR5969 PROTEIN"/>
    <property type="match status" value="1"/>
</dbReference>
<comment type="caution">
    <text evidence="3">The sequence shown here is derived from an EMBL/GenBank/DDBJ whole genome shotgun (WGS) entry which is preliminary data.</text>
</comment>
<name>A0A2R6AFH0_9ARCH</name>
<sequence>MSQKQYDETNPVALKKAELKEVQQKRLRAVLKRAYQNSAYYHRVFESIRILPDDIKSVEELSKLPFTTKEELRKHGYPAGGDFLATPFEQLVGWHMTSGTTGTPVVNAYTQGDIMVWTDLVARCLICAGVTSKDIVANVYGYGLFTGGIGLHQGIQRVCAKVIPWGTGRTETLVTRLKEFGATVITGTPSYELFIAETAKKLGIDAKRDLKLRLAIPGAEATSKFMLQRIESELALTERGGGAREIYGLTEALGPGVAQECPEDSHEWMHIWADHFVAEVVDPESGERVSEGEKGELVLTTLTKSAMPLLRYRTRDITVITESDDEIPHPKIATITGRLDDVIFYKGAKIYPSAINQVVMAHPEVLEYQVVIDNSALNPSFTVIVETANPSEELRQKLIEEISGVSFARPRVEFVKPNSLPRFEGKSNRVRR</sequence>
<dbReference type="InterPro" id="IPR000873">
    <property type="entry name" value="AMP-dep_synth/lig_dom"/>
</dbReference>
<dbReference type="Pfam" id="PF00501">
    <property type="entry name" value="AMP-binding"/>
    <property type="match status" value="1"/>
</dbReference>
<organism evidence="3 4">
    <name type="scientific">Candidatus Marsarchaeota G1 archaeon BE_D</name>
    <dbReference type="NCBI Taxonomy" id="1978156"/>
    <lineage>
        <taxon>Archaea</taxon>
        <taxon>Candidatus Marsarchaeota</taxon>
        <taxon>Candidatus Marsarchaeota group 1</taxon>
    </lineage>
</organism>
<dbReference type="Pfam" id="PF14535">
    <property type="entry name" value="AMP-binding_C_2"/>
    <property type="match status" value="1"/>
</dbReference>
<evidence type="ECO:0000313" key="4">
    <source>
        <dbReference type="Proteomes" id="UP000240569"/>
    </source>
</evidence>
<dbReference type="AlphaFoldDB" id="A0A2R6AFH0"/>